<dbReference type="Proteomes" id="UP001184853">
    <property type="component" value="Unassembled WGS sequence"/>
</dbReference>
<comment type="caution">
    <text evidence="1">The sequence shown here is derived from an EMBL/GenBank/DDBJ whole genome shotgun (WGS) entry which is preliminary data.</text>
</comment>
<dbReference type="EMBL" id="JAVDQS010000002">
    <property type="protein sequence ID" value="MDR6403967.1"/>
    <property type="molecule type" value="Genomic_DNA"/>
</dbReference>
<evidence type="ECO:0000313" key="2">
    <source>
        <dbReference type="Proteomes" id="UP001184853"/>
    </source>
</evidence>
<organism evidence="1 2">
    <name type="scientific">Chryseobacterium geocarposphaerae</name>
    <dbReference type="NCBI Taxonomy" id="1416776"/>
    <lineage>
        <taxon>Bacteria</taxon>
        <taxon>Pseudomonadati</taxon>
        <taxon>Bacteroidota</taxon>
        <taxon>Flavobacteriia</taxon>
        <taxon>Flavobacteriales</taxon>
        <taxon>Weeksellaceae</taxon>
        <taxon>Chryseobacterium group</taxon>
        <taxon>Chryseobacterium</taxon>
    </lineage>
</organism>
<sequence length="156" mass="18238">MPDSKNNQNYTTIIYQLDEVKKTFRQYRKQNTQSTGKHDFLPELLRIEKNNGYNTYSGLNNFLRLRDASNWSVCTKLGLKPTGISPFYCTDVFVENKKVLCIVCYPKESLTIELSIFPGFYPCEKSKCMEKVKEMVHSIIHKKEYKKLISSNLTKM</sequence>
<proteinExistence type="predicted"/>
<protein>
    <submittedName>
        <fullName evidence="1">Uncharacterized protein</fullName>
    </submittedName>
</protein>
<name>A0ABU1LB98_9FLAO</name>
<reference evidence="1 2" key="1">
    <citation type="submission" date="2023-07" db="EMBL/GenBank/DDBJ databases">
        <title>Sorghum-associated microbial communities from plants grown in Nebraska, USA.</title>
        <authorList>
            <person name="Schachtman D."/>
        </authorList>
    </citation>
    <scope>NUCLEOTIDE SEQUENCE [LARGE SCALE GENOMIC DNA]</scope>
    <source>
        <strain evidence="1 2">DS1709</strain>
    </source>
</reference>
<evidence type="ECO:0000313" key="1">
    <source>
        <dbReference type="EMBL" id="MDR6403967.1"/>
    </source>
</evidence>
<gene>
    <name evidence="1" type="ORF">J2781_000882</name>
</gene>
<dbReference type="RefSeq" id="WP_115980651.1">
    <property type="nucleotide sequence ID" value="NZ_JAVDQS010000002.1"/>
</dbReference>
<accession>A0ABU1LB98</accession>
<keyword evidence="2" id="KW-1185">Reference proteome</keyword>